<dbReference type="OrthoDB" id="66316at2"/>
<gene>
    <name evidence="1" type="ORF">EZ444_26660</name>
</gene>
<reference evidence="1 2" key="1">
    <citation type="submission" date="2019-02" db="EMBL/GenBank/DDBJ databases">
        <title>Pedobacter sp. RP-3-8 sp. nov., isolated from Arctic soil.</title>
        <authorList>
            <person name="Dahal R.H."/>
        </authorList>
    </citation>
    <scope>NUCLEOTIDE SEQUENCE [LARGE SCALE GENOMIC DNA]</scope>
    <source>
        <strain evidence="1 2">RP-3-8</strain>
    </source>
</reference>
<accession>A0A4R0M8G5</accession>
<comment type="caution">
    <text evidence="1">The sequence shown here is derived from an EMBL/GenBank/DDBJ whole genome shotgun (WGS) entry which is preliminary data.</text>
</comment>
<sequence length="189" mass="20679">MNTTELTTWSTFKTALIQHPELTLQFQYAQDKWVDASYHITEIKQAPIVSVDCGGVMNSWTEIIVQLWEPTVKESDRAMQVNKALSIITLVEKSLPLNPIAIVKIEFGNSAFDTRQMYPGDITIEGDNLVVNLSPDFTQCKAINRGGSCGTTDTGEECCAPEAKTEKPKLVMMNLAANGNVCTPGSGCC</sequence>
<dbReference type="RefSeq" id="WP_131612950.1">
    <property type="nucleotide sequence ID" value="NZ_SJSM01000042.1"/>
</dbReference>
<evidence type="ECO:0000313" key="2">
    <source>
        <dbReference type="Proteomes" id="UP000291117"/>
    </source>
</evidence>
<dbReference type="Proteomes" id="UP000291117">
    <property type="component" value="Unassembled WGS sequence"/>
</dbReference>
<keyword evidence="2" id="KW-1185">Reference proteome</keyword>
<dbReference type="EMBL" id="SJSM01000042">
    <property type="protein sequence ID" value="TCC82415.1"/>
    <property type="molecule type" value="Genomic_DNA"/>
</dbReference>
<organism evidence="1 2">
    <name type="scientific">Pedobacter hiemivivus</name>
    <dbReference type="NCBI Taxonomy" id="2530454"/>
    <lineage>
        <taxon>Bacteria</taxon>
        <taxon>Pseudomonadati</taxon>
        <taxon>Bacteroidota</taxon>
        <taxon>Sphingobacteriia</taxon>
        <taxon>Sphingobacteriales</taxon>
        <taxon>Sphingobacteriaceae</taxon>
        <taxon>Pedobacter</taxon>
    </lineage>
</organism>
<evidence type="ECO:0000313" key="1">
    <source>
        <dbReference type="EMBL" id="TCC82415.1"/>
    </source>
</evidence>
<proteinExistence type="predicted"/>
<dbReference type="Pfam" id="PF20001">
    <property type="entry name" value="DUF6428"/>
    <property type="match status" value="1"/>
</dbReference>
<protein>
    <submittedName>
        <fullName evidence="1">Uncharacterized protein</fullName>
    </submittedName>
</protein>
<name>A0A4R0M8G5_9SPHI</name>
<dbReference type="InterPro" id="IPR045534">
    <property type="entry name" value="DUF6428"/>
</dbReference>
<dbReference type="AlphaFoldDB" id="A0A4R0M8G5"/>